<dbReference type="Proteomes" id="UP000297567">
    <property type="component" value="Unassembled WGS sequence"/>
</dbReference>
<reference evidence="5" key="1">
    <citation type="journal article" date="2019" name="PLoS Negl. Trop. Dis.">
        <title>Revisiting the worldwide diversity of Leptospira species in the environment.</title>
        <authorList>
            <person name="Vincent A.T."/>
            <person name="Schiettekatte O."/>
            <person name="Bourhy P."/>
            <person name="Veyrier F.J."/>
            <person name="Picardeau M."/>
        </authorList>
    </citation>
    <scope>NUCLEOTIDE SEQUENCE [LARGE SCALE GENOMIC DNA]</scope>
    <source>
        <strain evidence="5">201702451</strain>
    </source>
</reference>
<dbReference type="EMBL" id="RQGH01000028">
    <property type="protein sequence ID" value="TGL62426.1"/>
    <property type="molecule type" value="Genomic_DNA"/>
</dbReference>
<organism evidence="5 6">
    <name type="scientific">Leptospira jelokensis</name>
    <dbReference type="NCBI Taxonomy" id="2484931"/>
    <lineage>
        <taxon>Bacteria</taxon>
        <taxon>Pseudomonadati</taxon>
        <taxon>Spirochaetota</taxon>
        <taxon>Spirochaetia</taxon>
        <taxon>Leptospirales</taxon>
        <taxon>Leptospiraceae</taxon>
        <taxon>Leptospira</taxon>
    </lineage>
</organism>
<protein>
    <submittedName>
        <fullName evidence="5">Glycosyltransferase family 2 protein</fullName>
    </submittedName>
</protein>
<evidence type="ECO:0000256" key="2">
    <source>
        <dbReference type="ARBA" id="ARBA00022676"/>
    </source>
</evidence>
<comment type="similarity">
    <text evidence="1">Belongs to the glycosyltransferase 2 family.</text>
</comment>
<proteinExistence type="inferred from homology"/>
<comment type="caution">
    <text evidence="5">The sequence shown here is derived from an EMBL/GenBank/DDBJ whole genome shotgun (WGS) entry which is preliminary data.</text>
</comment>
<evidence type="ECO:0000256" key="3">
    <source>
        <dbReference type="ARBA" id="ARBA00022679"/>
    </source>
</evidence>
<dbReference type="InterPro" id="IPR029044">
    <property type="entry name" value="Nucleotide-diphossugar_trans"/>
</dbReference>
<evidence type="ECO:0000313" key="5">
    <source>
        <dbReference type="EMBL" id="TGL62426.1"/>
    </source>
</evidence>
<dbReference type="PANTHER" id="PTHR43398:SF1">
    <property type="entry name" value="DOLICHOL-PHOSPHATE MANNOSYLTRANSFERASE SUBUNIT 1"/>
    <property type="match status" value="1"/>
</dbReference>
<name>A0A4Z1A3Z1_9LEPT</name>
<evidence type="ECO:0000259" key="4">
    <source>
        <dbReference type="Pfam" id="PF00535"/>
    </source>
</evidence>
<keyword evidence="3 5" id="KW-0808">Transferase</keyword>
<keyword evidence="6" id="KW-1185">Reference proteome</keyword>
<keyword evidence="2" id="KW-0328">Glycosyltransferase</keyword>
<feature type="domain" description="Glycosyltransferase 2-like" evidence="4">
    <location>
        <begin position="7"/>
        <end position="130"/>
    </location>
</feature>
<gene>
    <name evidence="5" type="ORF">EHQ62_13945</name>
</gene>
<sequence>MANRTLVVIPAYNEAATIEEVVRGAIAYADVSVTDDASKDDTPAILKKLSKEFGKRLHVIRHEKNTHIPKGIQDGMKYAVEKKYDWVITMDAGLSHDANYLKEFIQFPNCDLVIGSRTSTVNVPLYRKFISWLAAKVMNYCLSNGVFNLFGNRLRDCTSGYRRYSKPMFEKIANYPLESVAFDFHMEALSIVSKNNGNIKELPIKYVFSNSSFNRKVLKLAIQFAKKLLLRKWKLIPDYP</sequence>
<dbReference type="AlphaFoldDB" id="A0A4Z1A3Z1"/>
<dbReference type="Pfam" id="PF00535">
    <property type="entry name" value="Glycos_transf_2"/>
    <property type="match status" value="1"/>
</dbReference>
<accession>A0A4Z1A3Z1</accession>
<dbReference type="InterPro" id="IPR001173">
    <property type="entry name" value="Glyco_trans_2-like"/>
</dbReference>
<dbReference type="GO" id="GO:0004582">
    <property type="term" value="F:dolichyl-phosphate beta-D-mannosyltransferase activity"/>
    <property type="evidence" value="ECO:0007669"/>
    <property type="project" value="InterPro"/>
</dbReference>
<dbReference type="Gene3D" id="3.90.550.10">
    <property type="entry name" value="Spore Coat Polysaccharide Biosynthesis Protein SpsA, Chain A"/>
    <property type="match status" value="1"/>
</dbReference>
<evidence type="ECO:0000313" key="6">
    <source>
        <dbReference type="Proteomes" id="UP000297567"/>
    </source>
</evidence>
<dbReference type="SUPFAM" id="SSF53448">
    <property type="entry name" value="Nucleotide-diphospho-sugar transferases"/>
    <property type="match status" value="1"/>
</dbReference>
<dbReference type="PANTHER" id="PTHR43398">
    <property type="entry name" value="DOLICHOL-PHOSPHATE MANNOSYLTRANSFERASE SUBUNIT 1"/>
    <property type="match status" value="1"/>
</dbReference>
<dbReference type="InterPro" id="IPR039528">
    <property type="entry name" value="DPM1-like"/>
</dbReference>
<dbReference type="RefSeq" id="WP_135643825.1">
    <property type="nucleotide sequence ID" value="NZ_RQGH01000028.1"/>
</dbReference>
<evidence type="ECO:0000256" key="1">
    <source>
        <dbReference type="ARBA" id="ARBA00006739"/>
    </source>
</evidence>
<dbReference type="GO" id="GO:0016020">
    <property type="term" value="C:membrane"/>
    <property type="evidence" value="ECO:0007669"/>
    <property type="project" value="GOC"/>
</dbReference>
<dbReference type="GO" id="GO:0009247">
    <property type="term" value="P:glycolipid biosynthetic process"/>
    <property type="evidence" value="ECO:0007669"/>
    <property type="project" value="TreeGrafter"/>
</dbReference>
<dbReference type="CDD" id="cd04179">
    <property type="entry name" value="DPM_DPG-synthase_like"/>
    <property type="match status" value="1"/>
</dbReference>